<dbReference type="PROSITE" id="PS51296">
    <property type="entry name" value="RIESKE"/>
    <property type="match status" value="1"/>
</dbReference>
<evidence type="ECO:0000313" key="7">
    <source>
        <dbReference type="EMBL" id="MFC6892876.1"/>
    </source>
</evidence>
<dbReference type="RefSeq" id="WP_379743889.1">
    <property type="nucleotide sequence ID" value="NZ_JBHSVN010000001.1"/>
</dbReference>
<dbReference type="GO" id="GO:0051537">
    <property type="term" value="F:2 iron, 2 sulfur cluster binding"/>
    <property type="evidence" value="ECO:0007669"/>
    <property type="project" value="UniProtKB-KW"/>
</dbReference>
<dbReference type="InterPro" id="IPR036922">
    <property type="entry name" value="Rieske_2Fe-2S_sf"/>
</dbReference>
<proteinExistence type="predicted"/>
<dbReference type="PANTHER" id="PTHR21496:SF0">
    <property type="entry name" value="RIESKE DOMAIN-CONTAINING PROTEIN"/>
    <property type="match status" value="1"/>
</dbReference>
<dbReference type="InterPro" id="IPR017941">
    <property type="entry name" value="Rieske_2Fe-2S"/>
</dbReference>
<dbReference type="PANTHER" id="PTHR21496">
    <property type="entry name" value="FERREDOXIN-RELATED"/>
    <property type="match status" value="1"/>
</dbReference>
<feature type="domain" description="Rieske" evidence="6">
    <location>
        <begin position="7"/>
        <end position="101"/>
    </location>
</feature>
<evidence type="ECO:0000313" key="8">
    <source>
        <dbReference type="Proteomes" id="UP001596296"/>
    </source>
</evidence>
<dbReference type="GO" id="GO:0046872">
    <property type="term" value="F:metal ion binding"/>
    <property type="evidence" value="ECO:0007669"/>
    <property type="project" value="UniProtKB-KW"/>
</dbReference>
<name>A0ABD5UU40_9EURY</name>
<gene>
    <name evidence="7" type="ORF">ACFQE9_09710</name>
</gene>
<protein>
    <submittedName>
        <fullName evidence="7">Rieske 2Fe-2S domain-containing protein</fullName>
    </submittedName>
</protein>
<keyword evidence="8" id="KW-1185">Reference proteome</keyword>
<evidence type="ECO:0000256" key="3">
    <source>
        <dbReference type="ARBA" id="ARBA00023004"/>
    </source>
</evidence>
<comment type="caution">
    <text evidence="7">The sequence shown here is derived from an EMBL/GenBank/DDBJ whole genome shotgun (WGS) entry which is preliminary data.</text>
</comment>
<dbReference type="Pfam" id="PF00355">
    <property type="entry name" value="Rieske"/>
    <property type="match status" value="1"/>
</dbReference>
<dbReference type="EMBL" id="JBHSXL010000009">
    <property type="protein sequence ID" value="MFC6892876.1"/>
    <property type="molecule type" value="Genomic_DNA"/>
</dbReference>
<keyword evidence="3" id="KW-0408">Iron</keyword>
<keyword evidence="2" id="KW-0479">Metal-binding</keyword>
<dbReference type="Proteomes" id="UP001596296">
    <property type="component" value="Unassembled WGS sequence"/>
</dbReference>
<evidence type="ECO:0000256" key="2">
    <source>
        <dbReference type="ARBA" id="ARBA00022723"/>
    </source>
</evidence>
<dbReference type="SUPFAM" id="SSF50022">
    <property type="entry name" value="ISP domain"/>
    <property type="match status" value="1"/>
</dbReference>
<comment type="cofactor">
    <cofactor evidence="5">
        <name>[2Fe-2S] cluster</name>
        <dbReference type="ChEBI" id="CHEBI:190135"/>
    </cofactor>
</comment>
<dbReference type="Gene3D" id="2.102.10.10">
    <property type="entry name" value="Rieske [2Fe-2S] iron-sulphur domain"/>
    <property type="match status" value="1"/>
</dbReference>
<dbReference type="CDD" id="cd03467">
    <property type="entry name" value="Rieske"/>
    <property type="match status" value="1"/>
</dbReference>
<evidence type="ECO:0000256" key="1">
    <source>
        <dbReference type="ARBA" id="ARBA00022714"/>
    </source>
</evidence>
<evidence type="ECO:0000256" key="5">
    <source>
        <dbReference type="ARBA" id="ARBA00034078"/>
    </source>
</evidence>
<accession>A0ABD5UU40</accession>
<evidence type="ECO:0000259" key="6">
    <source>
        <dbReference type="PROSITE" id="PS51296"/>
    </source>
</evidence>
<keyword evidence="1" id="KW-0001">2Fe-2S</keyword>
<dbReference type="AlphaFoldDB" id="A0ABD5UU40"/>
<keyword evidence="4" id="KW-0411">Iron-sulfur</keyword>
<sequence length="570" mass="63414">MNDTEFVHVASLDDLAREGRRLLAAGGQAIAVFYEGGEVHAVDNRCPHMGFPLDEGTVDEGILTCHWHHARFDLSCGDTFDPWADDVPTYPVAVRDGDVYVRPEEEREDPPRVHWRKRLRTGLEENLRLVIAKSVVGLDDAGVDYVEPFGQALTFGTEFREAGWSSGLTIHTAMANVLDDLADDDRRRALYQGIVEVAGDCAGEPPRFDQPAFDTRDPSRERLKSWFRETVEVRDRDGAERCLRTAIEAFDEATVANLLFAAATDHRYLDGGHTLDFLNKAFESLDHVGWDRADRVLPSLVSSLTDAERAEETAEWRQPVDLAALLDDAFEELPERASGDGWTEPDDLLETLLGDDPEAIADALLDAVDAGATPRDLAGVVRDAAATRVVRFSTGNEFGDWNTVHHTFTYANAVYFATRRTDAWELHRGVFDAAMNVYLDRFLNTPPAPMPDGDASVDSEAALRGLLETFETEGEVNAAGERVADFLAAGGDPARLRERLGHALVREDVGFHVFQNVEAAFRGSRTAGERSDRYLIGTARYLAAHTPTRRERDQTFRIADRLHRGEKIHE</sequence>
<organism evidence="7 8">
    <name type="scientific">Halopenitus salinus</name>
    <dbReference type="NCBI Taxonomy" id="1198295"/>
    <lineage>
        <taxon>Archaea</taxon>
        <taxon>Methanobacteriati</taxon>
        <taxon>Methanobacteriota</taxon>
        <taxon>Stenosarchaea group</taxon>
        <taxon>Halobacteria</taxon>
        <taxon>Halobacteriales</taxon>
        <taxon>Haloferacaceae</taxon>
        <taxon>Halopenitus</taxon>
    </lineage>
</organism>
<evidence type="ECO:0000256" key="4">
    <source>
        <dbReference type="ARBA" id="ARBA00023014"/>
    </source>
</evidence>
<reference evidence="7 8" key="1">
    <citation type="journal article" date="2019" name="Int. J. Syst. Evol. Microbiol.">
        <title>The Global Catalogue of Microorganisms (GCM) 10K type strain sequencing project: providing services to taxonomists for standard genome sequencing and annotation.</title>
        <authorList>
            <consortium name="The Broad Institute Genomics Platform"/>
            <consortium name="The Broad Institute Genome Sequencing Center for Infectious Disease"/>
            <person name="Wu L."/>
            <person name="Ma J."/>
        </authorList>
    </citation>
    <scope>NUCLEOTIDE SEQUENCE [LARGE SCALE GENOMIC DNA]</scope>
    <source>
        <strain evidence="7 8">SKJ47</strain>
    </source>
</reference>